<sequence length="496" mass="55151">MLLTLTLWTASVVADPPIVNKPSGAKVKTYGKPNSNLNTNSKPGFQTGGKGHRPPHVVVVPKPPVIPIRPNKTPQISGIATPFPDSSVKSYPTKVEVRPAQPPFGPAYPLTKFSQFGRPVSPFAAKPTVQQFLGPKPNASGITATSTPVPSAISTTKTVSSFTPAPRTVVPTHPSGFVVRSGHPHRPEKWQKVQDNCNTEWDSWHRKHGSHVKTIQGERLKNWGEVCGRYREPGWAKHFHGKEYKKWCGDVWKYRQDRCVEVWCDRKPFWNHVFDNNWWSSCWWRKSPPKHVIGAHESPWWWWHGCEPEKRRTFFGVALAVPAVIYDPGTTVLYDGSNYYVDGDFVSTAVAAREEVIDLANPDVSGILLPEPAPEGEAETWLPLGVWALAQQQQGDPTMFVQLSVNKDGIIAGAYKNILTGDEQPIVGRVDLKTQRIAWHVGDASQTVYETGLNSLDNDVASVFIHFGTEATQTWLLVKLPSPEMPPGPVKTPRID</sequence>
<dbReference type="AlphaFoldDB" id="A0A366HUN3"/>
<accession>A0A366HUN3</accession>
<evidence type="ECO:0000313" key="2">
    <source>
        <dbReference type="EMBL" id="RBP47986.1"/>
    </source>
</evidence>
<feature type="compositionally biased region" description="Polar residues" evidence="1">
    <location>
        <begin position="32"/>
        <end position="44"/>
    </location>
</feature>
<name>A0A366HUN3_9BACT</name>
<feature type="region of interest" description="Disordered" evidence="1">
    <location>
        <begin position="29"/>
        <end position="55"/>
    </location>
</feature>
<dbReference type="OrthoDB" id="190978at2"/>
<evidence type="ECO:0000256" key="1">
    <source>
        <dbReference type="SAM" id="MobiDB-lite"/>
    </source>
</evidence>
<reference evidence="2 3" key="1">
    <citation type="submission" date="2018-06" db="EMBL/GenBank/DDBJ databases">
        <title>Genomic Encyclopedia of Type Strains, Phase IV (KMG-IV): sequencing the most valuable type-strain genomes for metagenomic binning, comparative biology and taxonomic classification.</title>
        <authorList>
            <person name="Goeker M."/>
        </authorList>
    </citation>
    <scope>NUCLEOTIDE SEQUENCE [LARGE SCALE GENOMIC DNA]</scope>
    <source>
        <strain evidence="2 3">DSM 25532</strain>
    </source>
</reference>
<dbReference type="EMBL" id="QNRR01000001">
    <property type="protein sequence ID" value="RBP47986.1"/>
    <property type="molecule type" value="Genomic_DNA"/>
</dbReference>
<dbReference type="Proteomes" id="UP000253426">
    <property type="component" value="Unassembled WGS sequence"/>
</dbReference>
<evidence type="ECO:0000313" key="3">
    <source>
        <dbReference type="Proteomes" id="UP000253426"/>
    </source>
</evidence>
<organism evidence="2 3">
    <name type="scientific">Roseimicrobium gellanilyticum</name>
    <dbReference type="NCBI Taxonomy" id="748857"/>
    <lineage>
        <taxon>Bacteria</taxon>
        <taxon>Pseudomonadati</taxon>
        <taxon>Verrucomicrobiota</taxon>
        <taxon>Verrucomicrobiia</taxon>
        <taxon>Verrucomicrobiales</taxon>
        <taxon>Verrucomicrobiaceae</taxon>
        <taxon>Roseimicrobium</taxon>
    </lineage>
</organism>
<gene>
    <name evidence="2" type="ORF">DES53_101786</name>
</gene>
<comment type="caution">
    <text evidence="2">The sequence shown here is derived from an EMBL/GenBank/DDBJ whole genome shotgun (WGS) entry which is preliminary data.</text>
</comment>
<protein>
    <submittedName>
        <fullName evidence="2">Uncharacterized protein</fullName>
    </submittedName>
</protein>
<proteinExistence type="predicted"/>
<keyword evidence="3" id="KW-1185">Reference proteome</keyword>